<dbReference type="GO" id="GO:0004722">
    <property type="term" value="F:protein serine/threonine phosphatase activity"/>
    <property type="evidence" value="ECO:0007669"/>
    <property type="project" value="UniProtKB-EC"/>
</dbReference>
<dbReference type="AlphaFoldDB" id="A0A6J0PAM1"/>
<evidence type="ECO:0000256" key="7">
    <source>
        <dbReference type="ARBA" id="ARBA00022842"/>
    </source>
</evidence>
<dbReference type="InterPro" id="IPR015655">
    <property type="entry name" value="PP2C"/>
</dbReference>
<dbReference type="Gene3D" id="3.60.40.10">
    <property type="entry name" value="PPM-type phosphatase domain"/>
    <property type="match status" value="1"/>
</dbReference>
<evidence type="ECO:0000256" key="5">
    <source>
        <dbReference type="ARBA" id="ARBA00022723"/>
    </source>
</evidence>
<evidence type="ECO:0000256" key="8">
    <source>
        <dbReference type="ARBA" id="ARBA00022912"/>
    </source>
</evidence>
<feature type="domain" description="PPM-type phosphatase" evidence="13">
    <location>
        <begin position="64"/>
        <end position="378"/>
    </location>
</feature>
<dbReference type="EC" id="3.1.3.16" evidence="4"/>
<evidence type="ECO:0000256" key="6">
    <source>
        <dbReference type="ARBA" id="ARBA00022801"/>
    </source>
</evidence>
<comment type="catalytic activity">
    <reaction evidence="10">
        <text>O-phospho-L-seryl-[protein] + H2O = L-seryl-[protein] + phosphate</text>
        <dbReference type="Rhea" id="RHEA:20629"/>
        <dbReference type="Rhea" id="RHEA-COMP:9863"/>
        <dbReference type="Rhea" id="RHEA-COMP:11604"/>
        <dbReference type="ChEBI" id="CHEBI:15377"/>
        <dbReference type="ChEBI" id="CHEBI:29999"/>
        <dbReference type="ChEBI" id="CHEBI:43474"/>
        <dbReference type="ChEBI" id="CHEBI:83421"/>
        <dbReference type="EC" id="3.1.3.16"/>
    </reaction>
</comment>
<accession>A0A6J0PAM1</accession>
<evidence type="ECO:0000256" key="10">
    <source>
        <dbReference type="ARBA" id="ARBA00047761"/>
    </source>
</evidence>
<dbReference type="RefSeq" id="XP_018493143.1">
    <property type="nucleotide sequence ID" value="XM_018637641.2"/>
</dbReference>
<keyword evidence="6" id="KW-0378">Hydrolase</keyword>
<keyword evidence="9" id="KW-0464">Manganese</keyword>
<evidence type="ECO:0000256" key="4">
    <source>
        <dbReference type="ARBA" id="ARBA00013081"/>
    </source>
</evidence>
<evidence type="ECO:0000313" key="15">
    <source>
        <dbReference type="RefSeq" id="XP_018493143.1"/>
    </source>
</evidence>
<keyword evidence="8" id="KW-0904">Protein phosphatase</keyword>
<dbReference type="PROSITE" id="PS51746">
    <property type="entry name" value="PPM_2"/>
    <property type="match status" value="1"/>
</dbReference>
<organism evidence="14 15">
    <name type="scientific">Raphanus sativus</name>
    <name type="common">Radish</name>
    <name type="synonym">Raphanus raphanistrum var. sativus</name>
    <dbReference type="NCBI Taxonomy" id="3726"/>
    <lineage>
        <taxon>Eukaryota</taxon>
        <taxon>Viridiplantae</taxon>
        <taxon>Streptophyta</taxon>
        <taxon>Embryophyta</taxon>
        <taxon>Tracheophyta</taxon>
        <taxon>Spermatophyta</taxon>
        <taxon>Magnoliopsida</taxon>
        <taxon>eudicotyledons</taxon>
        <taxon>Gunneridae</taxon>
        <taxon>Pentapetalae</taxon>
        <taxon>rosids</taxon>
        <taxon>malvids</taxon>
        <taxon>Brassicales</taxon>
        <taxon>Brassicaceae</taxon>
        <taxon>Brassiceae</taxon>
        <taxon>Raphanus</taxon>
    </lineage>
</organism>
<evidence type="ECO:0000256" key="2">
    <source>
        <dbReference type="ARBA" id="ARBA00001946"/>
    </source>
</evidence>
<dbReference type="SUPFAM" id="SSF81606">
    <property type="entry name" value="PP2C-like"/>
    <property type="match status" value="1"/>
</dbReference>
<evidence type="ECO:0000259" key="13">
    <source>
        <dbReference type="PROSITE" id="PS51746"/>
    </source>
</evidence>
<name>A0A6J0PAM1_RAPSA</name>
<reference evidence="14" key="1">
    <citation type="journal article" date="2019" name="Database">
        <title>The radish genome database (RadishGD): an integrated information resource for radish genomics.</title>
        <authorList>
            <person name="Yu H.J."/>
            <person name="Baek S."/>
            <person name="Lee Y.J."/>
            <person name="Cho A."/>
            <person name="Mun J.H."/>
        </authorList>
    </citation>
    <scope>NUCLEOTIDE SEQUENCE [LARGE SCALE GENOMIC DNA]</scope>
    <source>
        <strain evidence="14">cv. WK10039</strain>
    </source>
</reference>
<dbReference type="InterPro" id="IPR001932">
    <property type="entry name" value="PPM-type_phosphatase-like_dom"/>
</dbReference>
<comment type="cofactor">
    <cofactor evidence="1">
        <name>Mn(2+)</name>
        <dbReference type="ChEBI" id="CHEBI:29035"/>
    </cofactor>
</comment>
<reference evidence="15" key="2">
    <citation type="submission" date="2025-08" db="UniProtKB">
        <authorList>
            <consortium name="RefSeq"/>
        </authorList>
    </citation>
    <scope>IDENTIFICATION</scope>
    <source>
        <tissue evidence="15">Leaf</tissue>
    </source>
</reference>
<dbReference type="CDD" id="cd00143">
    <property type="entry name" value="PP2Cc"/>
    <property type="match status" value="1"/>
</dbReference>
<dbReference type="Pfam" id="PF00481">
    <property type="entry name" value="PP2C"/>
    <property type="match status" value="1"/>
</dbReference>
<sequence>MGLCSSRVNKASRNETETTSAATTTVERQASGRLQREKDLTSGGEINEAEQLVGRLVGNGSTESACLYTQQGSKGTNQDAMLVWENFCSRSDTVLCGVFDGHGPFGHMVAKRVRDMLPFTLSTQLKKTSEMDSTSVLNSATCIEEEEEEQRFELHPSEKDDKLPLPHMYLPLKRALLKTCQQMDKELKMHPTINCFCSGTTSVTVIKQVKVQDLVVGNIGDSRAVLATRDQDNALMAVQLTIDLKPDLPSESARIQKCKGRVFALQDEPEVARVWLPNSDSPGLAMARAFGDFCLKDYGLISVPDINYRRLTERDQFIILATDGVWDVLSNKEAVDIVASAPSRNTAARALVCTAVRAWRLKYPTSKNDDCAVVCLFLEDSSAEASMEVSETVVHSRKESIESVTFTSSKDGEKKEEASAEIVPVLDIKEEKTCERIESKKTTLAECISVKDDEEWSALEGLTRVNSLLSIPRFLSGELRSGSWRKWL</sequence>
<dbReference type="Proteomes" id="UP000504610">
    <property type="component" value="Chromosome 1"/>
</dbReference>
<dbReference type="OrthoDB" id="10264738at2759"/>
<dbReference type="PANTHER" id="PTHR47992">
    <property type="entry name" value="PROTEIN PHOSPHATASE"/>
    <property type="match status" value="1"/>
</dbReference>
<dbReference type="SMART" id="SM00332">
    <property type="entry name" value="PP2Cc"/>
    <property type="match status" value="1"/>
</dbReference>
<evidence type="ECO:0000256" key="1">
    <source>
        <dbReference type="ARBA" id="ARBA00001936"/>
    </source>
</evidence>
<comment type="catalytic activity">
    <reaction evidence="11">
        <text>O-phospho-L-threonyl-[protein] + H2O = L-threonyl-[protein] + phosphate</text>
        <dbReference type="Rhea" id="RHEA:47004"/>
        <dbReference type="Rhea" id="RHEA-COMP:11060"/>
        <dbReference type="Rhea" id="RHEA-COMP:11605"/>
        <dbReference type="ChEBI" id="CHEBI:15377"/>
        <dbReference type="ChEBI" id="CHEBI:30013"/>
        <dbReference type="ChEBI" id="CHEBI:43474"/>
        <dbReference type="ChEBI" id="CHEBI:61977"/>
        <dbReference type="EC" id="3.1.3.16"/>
    </reaction>
</comment>
<dbReference type="FunFam" id="3.60.40.10:FF:000024">
    <property type="entry name" value="probable protein phosphatase 2C 33"/>
    <property type="match status" value="1"/>
</dbReference>
<dbReference type="GO" id="GO:0046872">
    <property type="term" value="F:metal ion binding"/>
    <property type="evidence" value="ECO:0007669"/>
    <property type="project" value="UniProtKB-KW"/>
</dbReference>
<comment type="cofactor">
    <cofactor evidence="2">
        <name>Mg(2+)</name>
        <dbReference type="ChEBI" id="CHEBI:18420"/>
    </cofactor>
</comment>
<keyword evidence="14" id="KW-1185">Reference proteome</keyword>
<feature type="region of interest" description="Disordered" evidence="12">
    <location>
        <begin position="1"/>
        <end position="43"/>
    </location>
</feature>
<evidence type="ECO:0000256" key="12">
    <source>
        <dbReference type="SAM" id="MobiDB-lite"/>
    </source>
</evidence>
<protein>
    <recommendedName>
        <fullName evidence="4">protein-serine/threonine phosphatase</fullName>
        <ecNumber evidence="4">3.1.3.16</ecNumber>
    </recommendedName>
</protein>
<evidence type="ECO:0000256" key="9">
    <source>
        <dbReference type="ARBA" id="ARBA00023211"/>
    </source>
</evidence>
<keyword evidence="7" id="KW-0460">Magnesium</keyword>
<feature type="compositionally biased region" description="Polar residues" evidence="12">
    <location>
        <begin position="1"/>
        <end position="11"/>
    </location>
</feature>
<gene>
    <name evidence="15" type="primary">LOC108863264</name>
</gene>
<evidence type="ECO:0000256" key="3">
    <source>
        <dbReference type="ARBA" id="ARBA00006702"/>
    </source>
</evidence>
<dbReference type="InterPro" id="IPR036457">
    <property type="entry name" value="PPM-type-like_dom_sf"/>
</dbReference>
<evidence type="ECO:0000256" key="11">
    <source>
        <dbReference type="ARBA" id="ARBA00048336"/>
    </source>
</evidence>
<evidence type="ECO:0000313" key="14">
    <source>
        <dbReference type="Proteomes" id="UP000504610"/>
    </source>
</evidence>
<dbReference type="KEGG" id="rsz:108863264"/>
<proteinExistence type="inferred from homology"/>
<comment type="similarity">
    <text evidence="3">Belongs to the PP2C family.</text>
</comment>
<keyword evidence="5" id="KW-0479">Metal-binding</keyword>
<dbReference type="GeneID" id="108863264"/>